<evidence type="ECO:0000313" key="3">
    <source>
        <dbReference type="Proteomes" id="UP001281003"/>
    </source>
</evidence>
<reference evidence="2" key="1">
    <citation type="journal article" date="2023" name="Mol. Phylogenet. Evol.">
        <title>Genome-scale phylogeny and comparative genomics of the fungal order Sordariales.</title>
        <authorList>
            <person name="Hensen N."/>
            <person name="Bonometti L."/>
            <person name="Westerberg I."/>
            <person name="Brannstrom I.O."/>
            <person name="Guillou S."/>
            <person name="Cros-Aarteil S."/>
            <person name="Calhoun S."/>
            <person name="Haridas S."/>
            <person name="Kuo A."/>
            <person name="Mondo S."/>
            <person name="Pangilinan J."/>
            <person name="Riley R."/>
            <person name="LaButti K."/>
            <person name="Andreopoulos B."/>
            <person name="Lipzen A."/>
            <person name="Chen C."/>
            <person name="Yan M."/>
            <person name="Daum C."/>
            <person name="Ng V."/>
            <person name="Clum A."/>
            <person name="Steindorff A."/>
            <person name="Ohm R.A."/>
            <person name="Martin F."/>
            <person name="Silar P."/>
            <person name="Natvig D.O."/>
            <person name="Lalanne C."/>
            <person name="Gautier V."/>
            <person name="Ament-Velasquez S.L."/>
            <person name="Kruys A."/>
            <person name="Hutchinson M.I."/>
            <person name="Powell A.J."/>
            <person name="Barry K."/>
            <person name="Miller A.N."/>
            <person name="Grigoriev I.V."/>
            <person name="Debuchy R."/>
            <person name="Gladieux P."/>
            <person name="Hiltunen Thoren M."/>
            <person name="Johannesson H."/>
        </authorList>
    </citation>
    <scope>NUCLEOTIDE SEQUENCE</scope>
    <source>
        <strain evidence="2">FGSC 1904</strain>
    </source>
</reference>
<comment type="caution">
    <text evidence="2">The sequence shown here is derived from an EMBL/GenBank/DDBJ whole genome shotgun (WGS) entry which is preliminary data.</text>
</comment>
<keyword evidence="3" id="KW-1185">Reference proteome</keyword>
<organism evidence="2 3">
    <name type="scientific">Sordaria brevicollis</name>
    <dbReference type="NCBI Taxonomy" id="83679"/>
    <lineage>
        <taxon>Eukaryota</taxon>
        <taxon>Fungi</taxon>
        <taxon>Dikarya</taxon>
        <taxon>Ascomycota</taxon>
        <taxon>Pezizomycotina</taxon>
        <taxon>Sordariomycetes</taxon>
        <taxon>Sordariomycetidae</taxon>
        <taxon>Sordariales</taxon>
        <taxon>Sordariaceae</taxon>
        <taxon>Sordaria</taxon>
    </lineage>
</organism>
<feature type="signal peptide" evidence="1">
    <location>
        <begin position="1"/>
        <end position="24"/>
    </location>
</feature>
<evidence type="ECO:0008006" key="4">
    <source>
        <dbReference type="Google" id="ProtNLM"/>
    </source>
</evidence>
<accession>A0AAE0NWZ3</accession>
<dbReference type="PANTHER" id="PTHR35605:SF1">
    <property type="entry name" value="ECP2 EFFECTOR PROTEIN DOMAIN-CONTAINING PROTEIN-RELATED"/>
    <property type="match status" value="1"/>
</dbReference>
<dbReference type="Proteomes" id="UP001281003">
    <property type="component" value="Unassembled WGS sequence"/>
</dbReference>
<protein>
    <recommendedName>
        <fullName evidence="4">Secreted protein</fullName>
    </recommendedName>
</protein>
<proteinExistence type="predicted"/>
<reference evidence="2" key="2">
    <citation type="submission" date="2023-07" db="EMBL/GenBank/DDBJ databases">
        <authorList>
            <consortium name="Lawrence Berkeley National Laboratory"/>
            <person name="Haridas S."/>
            <person name="Hensen N."/>
            <person name="Bonometti L."/>
            <person name="Westerberg I."/>
            <person name="Brannstrom I.O."/>
            <person name="Guillou S."/>
            <person name="Cros-Aarteil S."/>
            <person name="Calhoun S."/>
            <person name="Kuo A."/>
            <person name="Mondo S."/>
            <person name="Pangilinan J."/>
            <person name="Riley R."/>
            <person name="LaButti K."/>
            <person name="Andreopoulos B."/>
            <person name="Lipzen A."/>
            <person name="Chen C."/>
            <person name="Yanf M."/>
            <person name="Daum C."/>
            <person name="Ng V."/>
            <person name="Clum A."/>
            <person name="Steindorff A."/>
            <person name="Ohm R."/>
            <person name="Martin F."/>
            <person name="Silar P."/>
            <person name="Natvig D."/>
            <person name="Lalanne C."/>
            <person name="Gautier V."/>
            <person name="Ament-velasquez S.L."/>
            <person name="Kruys A."/>
            <person name="Hutchinson M.I."/>
            <person name="Powell A.J."/>
            <person name="Barry K."/>
            <person name="Miller A.N."/>
            <person name="Grigoriev I.V."/>
            <person name="Debuchy R."/>
            <person name="Gladieux P."/>
            <person name="Thoren M.H."/>
            <person name="Johannesson H."/>
        </authorList>
    </citation>
    <scope>NUCLEOTIDE SEQUENCE</scope>
    <source>
        <strain evidence="2">FGSC 1904</strain>
    </source>
</reference>
<evidence type="ECO:0000313" key="2">
    <source>
        <dbReference type="EMBL" id="KAK3389089.1"/>
    </source>
</evidence>
<name>A0AAE0NWZ3_SORBR</name>
<dbReference type="EMBL" id="JAUTDP010000014">
    <property type="protein sequence ID" value="KAK3389089.1"/>
    <property type="molecule type" value="Genomic_DNA"/>
</dbReference>
<evidence type="ECO:0000256" key="1">
    <source>
        <dbReference type="SAM" id="SignalP"/>
    </source>
</evidence>
<sequence>MFTSFVVAGTALLAMFQALPTTLAFPTSNTPDGITDFNSTMPAELLLEARRVNNRDIDRVDCDNQDPVEKKWRLAKTRDIKNGINHLNDVSGRPKNGPGPGNCGRVSCSWKAAIYWCNESKKEKELESYQEIAWAAEQLIDKCPLKWANGNDGTPANVNNNAQLQYVKGQLFMKDGWSVLVRYDDDNC</sequence>
<keyword evidence="1" id="KW-0732">Signal</keyword>
<feature type="chain" id="PRO_5041997918" description="Secreted protein" evidence="1">
    <location>
        <begin position="25"/>
        <end position="188"/>
    </location>
</feature>
<gene>
    <name evidence="2" type="ORF">B0T20DRAFT_397401</name>
</gene>
<dbReference type="PANTHER" id="PTHR35605">
    <property type="entry name" value="ECP2 EFFECTOR PROTEIN DOMAIN-CONTAINING PROTEIN-RELATED"/>
    <property type="match status" value="1"/>
</dbReference>
<dbReference type="AlphaFoldDB" id="A0AAE0NWZ3"/>